<keyword evidence="4" id="KW-1185">Reference proteome</keyword>
<evidence type="ECO:0000256" key="1">
    <source>
        <dbReference type="ARBA" id="ARBA00022729"/>
    </source>
</evidence>
<dbReference type="InterPro" id="IPR050831">
    <property type="entry name" value="CEA_cell_adhesion"/>
</dbReference>
<proteinExistence type="predicted"/>
<dbReference type="Gene3D" id="2.60.40.10">
    <property type="entry name" value="Immunoglobulins"/>
    <property type="match status" value="4"/>
</dbReference>
<comment type="caution">
    <text evidence="3">The sequence shown here is derived from an EMBL/GenBank/DDBJ whole genome shotgun (WGS) entry which is preliminary data.</text>
</comment>
<dbReference type="PANTHER" id="PTHR44427:SF5">
    <property type="entry name" value="V-SET AND IMMUNOGLOBULIN DOMAIN-CONTAINING PROTEIN 10-LIKE"/>
    <property type="match status" value="1"/>
</dbReference>
<dbReference type="PANTHER" id="PTHR44427">
    <property type="entry name" value="CARCINOEMBRYONIC ANTIGEN-RELATED CELL ADHESION MOLECULE 19"/>
    <property type="match status" value="1"/>
</dbReference>
<dbReference type="SUPFAM" id="SSF49299">
    <property type="entry name" value="PKD domain"/>
    <property type="match status" value="1"/>
</dbReference>
<dbReference type="OrthoDB" id="9765926at2"/>
<dbReference type="Proteomes" id="UP000321168">
    <property type="component" value="Unassembled WGS sequence"/>
</dbReference>
<dbReference type="SUPFAM" id="SSF48726">
    <property type="entry name" value="Immunoglobulin"/>
    <property type="match status" value="1"/>
</dbReference>
<organism evidence="3 4">
    <name type="scientific">Luteibaculum oceani</name>
    <dbReference type="NCBI Taxonomy" id="1294296"/>
    <lineage>
        <taxon>Bacteria</taxon>
        <taxon>Pseudomonadati</taxon>
        <taxon>Bacteroidota</taxon>
        <taxon>Flavobacteriia</taxon>
        <taxon>Flavobacteriales</taxon>
        <taxon>Luteibaculaceae</taxon>
        <taxon>Luteibaculum</taxon>
    </lineage>
</organism>
<dbReference type="InterPro" id="IPR035986">
    <property type="entry name" value="PKD_dom_sf"/>
</dbReference>
<keyword evidence="1" id="KW-0732">Signal</keyword>
<dbReference type="AlphaFoldDB" id="A0A5C6V1A5"/>
<accession>A0A5C6V1A5</accession>
<keyword evidence="2" id="KW-0325">Glycoprotein</keyword>
<dbReference type="RefSeq" id="WP_147014966.1">
    <property type="nucleotide sequence ID" value="NZ_VORB01000008.1"/>
</dbReference>
<protein>
    <submittedName>
        <fullName evidence="3">T9SS type B sorting domain-containing protein</fullName>
    </submittedName>
</protein>
<reference evidence="3 4" key="1">
    <citation type="submission" date="2019-08" db="EMBL/GenBank/DDBJ databases">
        <title>Genome of Luteibaculum oceani JCM 18817.</title>
        <authorList>
            <person name="Bowman J.P."/>
        </authorList>
    </citation>
    <scope>NUCLEOTIDE SEQUENCE [LARGE SCALE GENOMIC DNA]</scope>
    <source>
        <strain evidence="3 4">JCM 18817</strain>
    </source>
</reference>
<dbReference type="InterPro" id="IPR013783">
    <property type="entry name" value="Ig-like_fold"/>
</dbReference>
<dbReference type="InterPro" id="IPR036179">
    <property type="entry name" value="Ig-like_dom_sf"/>
</dbReference>
<dbReference type="NCBIfam" id="TIGR04131">
    <property type="entry name" value="Bac_Flav_CTERM"/>
    <property type="match status" value="1"/>
</dbReference>
<evidence type="ECO:0000256" key="2">
    <source>
        <dbReference type="ARBA" id="ARBA00023180"/>
    </source>
</evidence>
<sequence>MISPYLRIFLSLFGILLFSLVFGQPTSNSPVCEKEQILLKANLTASSYSWTGPNGFSSTQRDPSLTATMAASGDYFLSVVINGNTQTYSTNVQVNQAPEAPQVSNVNGCAGDPINIIPNNNDPGLTYTWTLPGGSTTTGVPLNINTNGGAGGGNYTVVATNPNCTSEVESFSVSVFNKPGLATVNGELNVCEGEPLNITAANTGGNTVVWILPDGSEVTGINLFLPGMQSGNAGTYGVKLKNPGCEGAVNNFTVNVLAPPSGFTISGDTTYCVGDNVRFNLSYGGSLAQATYQWSGPNGFNSNQRNPSFTAQSGNTGTYSVRVTVNPNATGSQKCPSDPVDFTIEVNDYPAAPQLEADPAVQNGRIYACEDDPVTIFTRNKGNSAIKWIHPTKGELLDDTIKFPKIALQDTGIYQVILINGICESSPVNFTVGLTEVPKVLSYEMPEYICDRTELTIIPEVLADYDFTWTLNGNVESTKDTFNLTEVRHEDHRGTLLVDASFFGCAMVTDTLDFPVLRQIKDIGFYTNPADTFCLGDDVVFFTDAGDSATYRWSGPNNFFHLEYGNGGVSTKITDVTSRDAGVYQIITTNPCGADTTSRYIPIFPEPEIRIYGDTGICDLETTEIFVEFLNSDSIDLVWSTGDIGKSAIISEPQVVTILAENEFTCTKTFEQKIHLECLPEVYVPTAFTPNEDQINDVLEVKHHNIETLQLWLYNKYGEVIFNTTQKNPTWSGKGHPNGLYYFRIEYTGKKDGRVFLGEQNGTVQLIR</sequence>
<evidence type="ECO:0000313" key="4">
    <source>
        <dbReference type="Proteomes" id="UP000321168"/>
    </source>
</evidence>
<evidence type="ECO:0000313" key="3">
    <source>
        <dbReference type="EMBL" id="TXC77078.1"/>
    </source>
</evidence>
<dbReference type="EMBL" id="VORB01000008">
    <property type="protein sequence ID" value="TXC77078.1"/>
    <property type="molecule type" value="Genomic_DNA"/>
</dbReference>
<dbReference type="Pfam" id="PF13585">
    <property type="entry name" value="CHU_C"/>
    <property type="match status" value="1"/>
</dbReference>
<dbReference type="InterPro" id="IPR026341">
    <property type="entry name" value="T9SS_type_B"/>
</dbReference>
<name>A0A5C6V1A5_9FLAO</name>
<gene>
    <name evidence="3" type="ORF">FRX97_09450</name>
</gene>